<name>A0A6G9XJA4_NOCBR</name>
<dbReference type="AlphaFoldDB" id="A0A6G9XJA4"/>
<dbReference type="EMBL" id="CP046171">
    <property type="protein sequence ID" value="QIS00991.1"/>
    <property type="molecule type" value="Genomic_DNA"/>
</dbReference>
<evidence type="ECO:0000313" key="3">
    <source>
        <dbReference type="Proteomes" id="UP000501705"/>
    </source>
</evidence>
<protein>
    <submittedName>
        <fullName evidence="2">Uncharacterized protein</fullName>
    </submittedName>
</protein>
<dbReference type="Proteomes" id="UP000501705">
    <property type="component" value="Chromosome"/>
</dbReference>
<proteinExistence type="predicted"/>
<organism evidence="2 3">
    <name type="scientific">Nocardia brasiliensis</name>
    <dbReference type="NCBI Taxonomy" id="37326"/>
    <lineage>
        <taxon>Bacteria</taxon>
        <taxon>Bacillati</taxon>
        <taxon>Actinomycetota</taxon>
        <taxon>Actinomycetes</taxon>
        <taxon>Mycobacteriales</taxon>
        <taxon>Nocardiaceae</taxon>
        <taxon>Nocardia</taxon>
    </lineage>
</organism>
<evidence type="ECO:0000256" key="1">
    <source>
        <dbReference type="SAM" id="MobiDB-lite"/>
    </source>
</evidence>
<dbReference type="RefSeq" id="WP_167460148.1">
    <property type="nucleotide sequence ID" value="NZ_CP046171.1"/>
</dbReference>
<reference evidence="2 3" key="1">
    <citation type="journal article" date="2019" name="ACS Chem. Biol.">
        <title>Identification and Mobilization of a Cryptic Antibiotic Biosynthesis Gene Locus from a Human-Pathogenic Nocardia Isolate.</title>
        <authorList>
            <person name="Herisse M."/>
            <person name="Ishida K."/>
            <person name="Porter J.L."/>
            <person name="Howden B."/>
            <person name="Hertweck C."/>
            <person name="Stinear T.P."/>
            <person name="Pidot S.J."/>
        </authorList>
    </citation>
    <scope>NUCLEOTIDE SEQUENCE [LARGE SCALE GENOMIC DNA]</scope>
    <source>
        <strain evidence="2 3">AUSMDU00024985</strain>
    </source>
</reference>
<feature type="region of interest" description="Disordered" evidence="1">
    <location>
        <begin position="1"/>
        <end position="24"/>
    </location>
</feature>
<gene>
    <name evidence="2" type="ORF">F5X71_00395</name>
</gene>
<evidence type="ECO:0000313" key="2">
    <source>
        <dbReference type="EMBL" id="QIS00991.1"/>
    </source>
</evidence>
<accession>A0A6G9XJA4</accession>
<sequence length="122" mass="13091">MQKPAHPPTSGSGISPRSVVPTEPELRKAAAELGLADENGNYDRSLRSRLAAAVQLAKREQEEAADPAAQSTARQLAHFQADLIAAGVRSDGAFEPLLVEAARHLLRSQGLRLDEREETTPS</sequence>